<protein>
    <recommendedName>
        <fullName evidence="3">CRC domain-containing protein</fullName>
    </recommendedName>
</protein>
<gene>
    <name evidence="1" type="ORF">TVAG_495040</name>
</gene>
<proteinExistence type="predicted"/>
<keyword evidence="2" id="KW-1185">Reference proteome</keyword>
<dbReference type="GO" id="GO:0006355">
    <property type="term" value="P:regulation of DNA-templated transcription"/>
    <property type="evidence" value="ECO:0000318"/>
    <property type="project" value="GO_Central"/>
</dbReference>
<dbReference type="VEuPathDB" id="TrichDB:TVAGG3_0250810"/>
<reference evidence="1" key="2">
    <citation type="journal article" date="2007" name="Science">
        <title>Draft genome sequence of the sexually transmitted pathogen Trichomonas vaginalis.</title>
        <authorList>
            <person name="Carlton J.M."/>
            <person name="Hirt R.P."/>
            <person name="Silva J.C."/>
            <person name="Delcher A.L."/>
            <person name="Schatz M."/>
            <person name="Zhao Q."/>
            <person name="Wortman J.R."/>
            <person name="Bidwell S.L."/>
            <person name="Alsmark U.C.M."/>
            <person name="Besteiro S."/>
            <person name="Sicheritz-Ponten T."/>
            <person name="Noel C.J."/>
            <person name="Dacks J.B."/>
            <person name="Foster P.G."/>
            <person name="Simillion C."/>
            <person name="Van de Peer Y."/>
            <person name="Miranda-Saavedra D."/>
            <person name="Barton G.J."/>
            <person name="Westrop G.D."/>
            <person name="Mueller S."/>
            <person name="Dessi D."/>
            <person name="Fiori P.L."/>
            <person name="Ren Q."/>
            <person name="Paulsen I."/>
            <person name="Zhang H."/>
            <person name="Bastida-Corcuera F.D."/>
            <person name="Simoes-Barbosa A."/>
            <person name="Brown M.T."/>
            <person name="Hayes R.D."/>
            <person name="Mukherjee M."/>
            <person name="Okumura C.Y."/>
            <person name="Schneider R."/>
            <person name="Smith A.J."/>
            <person name="Vanacova S."/>
            <person name="Villalvazo M."/>
            <person name="Haas B.J."/>
            <person name="Pertea M."/>
            <person name="Feldblyum T.V."/>
            <person name="Utterback T.R."/>
            <person name="Shu C.L."/>
            <person name="Osoegawa K."/>
            <person name="de Jong P.J."/>
            <person name="Hrdy I."/>
            <person name="Horvathova L."/>
            <person name="Zubacova Z."/>
            <person name="Dolezal P."/>
            <person name="Malik S.B."/>
            <person name="Logsdon J.M. Jr."/>
            <person name="Henze K."/>
            <person name="Gupta A."/>
            <person name="Wang C.C."/>
            <person name="Dunne R.L."/>
            <person name="Upcroft J.A."/>
            <person name="Upcroft P."/>
            <person name="White O."/>
            <person name="Salzberg S.L."/>
            <person name="Tang P."/>
            <person name="Chiu C.-H."/>
            <person name="Lee Y.-S."/>
            <person name="Embley T.M."/>
            <person name="Coombs G.H."/>
            <person name="Mottram J.C."/>
            <person name="Tachezy J."/>
            <person name="Fraser-Liggett C.M."/>
            <person name="Johnson P.J."/>
        </authorList>
    </citation>
    <scope>NUCLEOTIDE SEQUENCE [LARGE SCALE GENOMIC DNA]</scope>
    <source>
        <strain evidence="1">G3</strain>
    </source>
</reference>
<dbReference type="Proteomes" id="UP000001542">
    <property type="component" value="Unassembled WGS sequence"/>
</dbReference>
<organism evidence="1 2">
    <name type="scientific">Trichomonas vaginalis (strain ATCC PRA-98 / G3)</name>
    <dbReference type="NCBI Taxonomy" id="412133"/>
    <lineage>
        <taxon>Eukaryota</taxon>
        <taxon>Metamonada</taxon>
        <taxon>Parabasalia</taxon>
        <taxon>Trichomonadida</taxon>
        <taxon>Trichomonadidae</taxon>
        <taxon>Trichomonas</taxon>
    </lineage>
</organism>
<dbReference type="EMBL" id="DS114090">
    <property type="protein sequence ID" value="EAX90667.1"/>
    <property type="molecule type" value="Genomic_DNA"/>
</dbReference>
<accession>A2FWN9</accession>
<sequence>MEQTEPKCASCCNCEGNCLSTTCPCFLHSKYCCDGCKCQKCRNKKEYEQERVASFEQHLLENPLAFTSDDSINQEEYTAISNFAMLTNSVDTEPFTLEKEEKPLASVLTPKVLELSIATILSAANESLKTAKDPNTFEEAVENSVAAEFQDILQQIQNRLEK</sequence>
<dbReference type="OrthoDB" id="6283463at2759"/>
<dbReference type="SMR" id="A2FWN9"/>
<evidence type="ECO:0000313" key="1">
    <source>
        <dbReference type="EMBL" id="EAX90667.1"/>
    </source>
</evidence>
<evidence type="ECO:0000313" key="2">
    <source>
        <dbReference type="Proteomes" id="UP000001542"/>
    </source>
</evidence>
<name>A2FWN9_TRIV3</name>
<dbReference type="InParanoid" id="A2FWN9"/>
<dbReference type="KEGG" id="tva:4748353"/>
<dbReference type="RefSeq" id="XP_001303597.1">
    <property type="nucleotide sequence ID" value="XM_001303596.1"/>
</dbReference>
<evidence type="ECO:0008006" key="3">
    <source>
        <dbReference type="Google" id="ProtNLM"/>
    </source>
</evidence>
<dbReference type="AlphaFoldDB" id="A2FWN9"/>
<dbReference type="GO" id="GO:0005634">
    <property type="term" value="C:nucleus"/>
    <property type="evidence" value="ECO:0000318"/>
    <property type="project" value="GO_Central"/>
</dbReference>
<dbReference type="VEuPathDB" id="TrichDB:TVAG_495040"/>
<reference evidence="1" key="1">
    <citation type="submission" date="2006-10" db="EMBL/GenBank/DDBJ databases">
        <authorList>
            <person name="Amadeo P."/>
            <person name="Zhao Q."/>
            <person name="Wortman J."/>
            <person name="Fraser-Liggett C."/>
            <person name="Carlton J."/>
        </authorList>
    </citation>
    <scope>NUCLEOTIDE SEQUENCE</scope>
    <source>
        <strain evidence="1">G3</strain>
    </source>
</reference>